<comment type="caution">
    <text evidence="1">The sequence shown here is derived from an EMBL/GenBank/DDBJ whole genome shotgun (WGS) entry which is preliminary data.</text>
</comment>
<name>A0A928VP28_9CYAN</name>
<dbReference type="Proteomes" id="UP000625316">
    <property type="component" value="Unassembled WGS sequence"/>
</dbReference>
<reference evidence="1" key="1">
    <citation type="submission" date="2020-10" db="EMBL/GenBank/DDBJ databases">
        <authorList>
            <person name="Castelo-Branco R."/>
            <person name="Eusebio N."/>
            <person name="Adriana R."/>
            <person name="Vieira A."/>
            <person name="Brugerolle De Fraissinette N."/>
            <person name="Rezende De Castro R."/>
            <person name="Schneider M.P."/>
            <person name="Vasconcelos V."/>
            <person name="Leao P.N."/>
        </authorList>
    </citation>
    <scope>NUCLEOTIDE SEQUENCE</scope>
    <source>
        <strain evidence="1">LEGE 11480</strain>
    </source>
</reference>
<accession>A0A928VP28</accession>
<dbReference type="InterPro" id="IPR012441">
    <property type="entry name" value="DUF1643"/>
</dbReference>
<evidence type="ECO:0000313" key="2">
    <source>
        <dbReference type="Proteomes" id="UP000625316"/>
    </source>
</evidence>
<dbReference type="RefSeq" id="WP_264326900.1">
    <property type="nucleotide sequence ID" value="NZ_JADEXQ010000087.1"/>
</dbReference>
<organism evidence="1 2">
    <name type="scientific">Romeriopsis navalis LEGE 11480</name>
    <dbReference type="NCBI Taxonomy" id="2777977"/>
    <lineage>
        <taxon>Bacteria</taxon>
        <taxon>Bacillati</taxon>
        <taxon>Cyanobacteriota</taxon>
        <taxon>Cyanophyceae</taxon>
        <taxon>Leptolyngbyales</taxon>
        <taxon>Leptolyngbyaceae</taxon>
        <taxon>Romeriopsis</taxon>
        <taxon>Romeriopsis navalis</taxon>
    </lineage>
</organism>
<protein>
    <submittedName>
        <fullName evidence="1">DUF1643 domain-containing protein</fullName>
    </submittedName>
</protein>
<proteinExistence type="predicted"/>
<dbReference type="Pfam" id="PF07799">
    <property type="entry name" value="DUF1643"/>
    <property type="match status" value="1"/>
</dbReference>
<gene>
    <name evidence="1" type="ORF">IQ266_20260</name>
</gene>
<dbReference type="AlphaFoldDB" id="A0A928VP28"/>
<keyword evidence="2" id="KW-1185">Reference proteome</keyword>
<evidence type="ECO:0000313" key="1">
    <source>
        <dbReference type="EMBL" id="MBE9032076.1"/>
    </source>
</evidence>
<dbReference type="EMBL" id="JADEXQ010000087">
    <property type="protein sequence ID" value="MBE9032076.1"/>
    <property type="molecule type" value="Genomic_DNA"/>
</dbReference>
<sequence>MEYVATGATISPCQQYRYQLWRQWHPGPSTCTIIGLNPSTADATRDDPTIRRCVGFAQSLGCDRLIMVNLFAYRATKPEDLRKAKVPIGQDNNQTILSATQTAKYVIAAWGVHGDYRGRDRQVYELLVDRQIPLCCFGTTKYDHPRHPLYLPKTTALQAYSMDICHG</sequence>